<gene>
    <name evidence="1" type="ORF">VA596_31915</name>
</gene>
<sequence>MVVDASLLRLEDRSPFRSEEPVGVEAADGFQKLVLPQADRRRQAGMQVGCGPVVLAGPAEVVRHTAGLHVAGHAPAAAVNHSSAKDVLAFGLRMIAERVVVARPALLAAVLVDLVEHPLLDQRLVDRLRRPDPLVGLVDPAALGRRGTAVEDLVAELRERLQTDESKRFGQCTQAESIGHQSGRRIVATLGTKKADLNELDCEHMRPVVGCIHRHLAWRYSLMNWCHDSPKHPDRAGPSPRLPTRCPRVDRHAGRSWADTVGDAGAGAVGNILHSADLKPRTRSWTSTGNRSCLRIDQHLRPHRSGQLIDSETLVLEEGQSAAVSSRVSLSRTTSCAWPASRRSVARLQMGELLEVGSSLLTVLAASTSRSYPIRTS</sequence>
<proteinExistence type="predicted"/>
<dbReference type="InterPro" id="IPR021487">
    <property type="entry name" value="DUF3140"/>
</dbReference>
<dbReference type="RefSeq" id="WP_323331917.1">
    <property type="nucleotide sequence ID" value="NZ_JAYFSI010000008.1"/>
</dbReference>
<name>A0ABU5RD42_9PSEU</name>
<evidence type="ECO:0000313" key="1">
    <source>
        <dbReference type="EMBL" id="MEA5364177.1"/>
    </source>
</evidence>
<comment type="caution">
    <text evidence="1">The sequence shown here is derived from an EMBL/GenBank/DDBJ whole genome shotgun (WGS) entry which is preliminary data.</text>
</comment>
<dbReference type="PANTHER" id="PTHR40630:SF1">
    <property type="entry name" value="DNA-BINDING PROTEIN"/>
    <property type="match status" value="1"/>
</dbReference>
<reference evidence="1 2" key="1">
    <citation type="submission" date="2023-12" db="EMBL/GenBank/DDBJ databases">
        <title>Amycolatopsis sp. V23-08.</title>
        <authorList>
            <person name="Somphong A."/>
        </authorList>
    </citation>
    <scope>NUCLEOTIDE SEQUENCE [LARGE SCALE GENOMIC DNA]</scope>
    <source>
        <strain evidence="1 2">V23-08</strain>
    </source>
</reference>
<dbReference type="Proteomes" id="UP001304298">
    <property type="component" value="Unassembled WGS sequence"/>
</dbReference>
<protein>
    <submittedName>
        <fullName evidence="1">DUF3140 domain-containing protein</fullName>
    </submittedName>
</protein>
<dbReference type="EMBL" id="JAYFSI010000008">
    <property type="protein sequence ID" value="MEA5364177.1"/>
    <property type="molecule type" value="Genomic_DNA"/>
</dbReference>
<keyword evidence="2" id="KW-1185">Reference proteome</keyword>
<accession>A0ABU5RD42</accession>
<organism evidence="1 2">
    <name type="scientific">Amycolatopsis heterodermiae</name>
    <dbReference type="NCBI Taxonomy" id="3110235"/>
    <lineage>
        <taxon>Bacteria</taxon>
        <taxon>Bacillati</taxon>
        <taxon>Actinomycetota</taxon>
        <taxon>Actinomycetes</taxon>
        <taxon>Pseudonocardiales</taxon>
        <taxon>Pseudonocardiaceae</taxon>
        <taxon>Amycolatopsis</taxon>
    </lineage>
</organism>
<evidence type="ECO:0000313" key="2">
    <source>
        <dbReference type="Proteomes" id="UP001304298"/>
    </source>
</evidence>
<dbReference type="Pfam" id="PF11338">
    <property type="entry name" value="DUF3140"/>
    <property type="match status" value="1"/>
</dbReference>
<dbReference type="PANTHER" id="PTHR40630">
    <property type="entry name" value="POSSIBLE DNA-BINDING PROTEIN"/>
    <property type="match status" value="1"/>
</dbReference>